<evidence type="ECO:0000313" key="9">
    <source>
        <dbReference type="EMBL" id="QJG66868.1"/>
    </source>
</evidence>
<dbReference type="PIRSF" id="PIRSF000102">
    <property type="entry name" value="Lac_mal_DH"/>
    <property type="match status" value="1"/>
</dbReference>
<comment type="similarity">
    <text evidence="1">Belongs to the LDH/MDH superfamily. LDH family.</text>
</comment>
<dbReference type="InterPro" id="IPR022383">
    <property type="entry name" value="Lactate/malate_DH_C"/>
</dbReference>
<organism evidence="9 10">
    <name type="scientific">Mycoplasma phocoenae</name>
    <dbReference type="NCBI Taxonomy" id="754517"/>
    <lineage>
        <taxon>Bacteria</taxon>
        <taxon>Bacillati</taxon>
        <taxon>Mycoplasmatota</taxon>
        <taxon>Mollicutes</taxon>
        <taxon>Mycoplasmataceae</taxon>
        <taxon>Mycoplasma</taxon>
    </lineage>
</organism>
<dbReference type="PANTHER" id="PTHR43128:SF16">
    <property type="entry name" value="L-LACTATE DEHYDROGENASE"/>
    <property type="match status" value="1"/>
</dbReference>
<dbReference type="SUPFAM" id="SSF56327">
    <property type="entry name" value="LDH C-terminal domain-like"/>
    <property type="match status" value="1"/>
</dbReference>
<evidence type="ECO:0000313" key="10">
    <source>
        <dbReference type="Proteomes" id="UP000501060"/>
    </source>
</evidence>
<accession>A0A858U7X0</accession>
<dbReference type="InterPro" id="IPR001236">
    <property type="entry name" value="Lactate/malate_DH_N"/>
</dbReference>
<dbReference type="Proteomes" id="UP000501060">
    <property type="component" value="Chromosome"/>
</dbReference>
<feature type="binding site" evidence="5">
    <location>
        <position position="33"/>
    </location>
    <ligand>
        <name>NAD(+)</name>
        <dbReference type="ChEBI" id="CHEBI:57540"/>
    </ligand>
</feature>
<evidence type="ECO:0000256" key="6">
    <source>
        <dbReference type="RuleBase" id="RU003369"/>
    </source>
</evidence>
<keyword evidence="3 5" id="KW-0520">NAD</keyword>
<dbReference type="InterPro" id="IPR015955">
    <property type="entry name" value="Lactate_DH/Glyco_Ohase_4_C"/>
</dbReference>
<name>A0A858U7X0_9MOLU</name>
<proteinExistence type="inferred from homology"/>
<keyword evidence="2 6" id="KW-0560">Oxidoreductase</keyword>
<dbReference type="InterPro" id="IPR001557">
    <property type="entry name" value="L-lactate/malate_DH"/>
</dbReference>
<dbReference type="Pfam" id="PF00056">
    <property type="entry name" value="Ldh_1_N"/>
    <property type="match status" value="1"/>
</dbReference>
<dbReference type="Gene3D" id="3.90.110.10">
    <property type="entry name" value="Lactate dehydrogenase/glycoside hydrolase, family 4, C-terminal"/>
    <property type="match status" value="1"/>
</dbReference>
<feature type="binding site" evidence="5">
    <location>
        <begin position="8"/>
        <end position="13"/>
    </location>
    <ligand>
        <name>NAD(+)</name>
        <dbReference type="ChEBI" id="CHEBI:57540"/>
    </ligand>
</feature>
<dbReference type="PRINTS" id="PR00086">
    <property type="entry name" value="LLDHDRGNASE"/>
</dbReference>
<dbReference type="GO" id="GO:0006089">
    <property type="term" value="P:lactate metabolic process"/>
    <property type="evidence" value="ECO:0007669"/>
    <property type="project" value="TreeGrafter"/>
</dbReference>
<keyword evidence="10" id="KW-1185">Reference proteome</keyword>
<feature type="domain" description="Lactate/malate dehydrogenase N-terminal" evidence="7">
    <location>
        <begin position="3"/>
        <end position="142"/>
    </location>
</feature>
<feature type="binding site" evidence="5">
    <location>
        <position position="96"/>
    </location>
    <ligand>
        <name>NAD(+)</name>
        <dbReference type="ChEBI" id="CHEBI:57540"/>
    </ligand>
</feature>
<dbReference type="RefSeq" id="WP_169604919.1">
    <property type="nucleotide sequence ID" value="NZ_CP051481.1"/>
</dbReference>
<sequence>MKKIVVIGLGNVGFTYVNVSVARGIEAEWVFIDKNKDLCDAHAHDFQDMVAVLPRNGSTFRAGTFADAKGADIAVVCASIPAGKDMSDRLALAGKNAELMKSFTEELKNAGFKGVFIVAANPCDVMAAAIHYAGNYPFKKVISAGTTLDSARMKKFIAQRFNIAADSVNVSVLGEHGGSAFVAWSQAKIGDINFKNILKTKRIKKDELDELEVKMKKEGFYIWERKGNTQFGIATSLYEITQAVLLNKRTVMNIGVKLPSSYKHSGVWISIPVIVGENGYEYLPTKPTLSDDEWAKFEKSSALLAKVHNETLNQIGIHTDIEE</sequence>
<protein>
    <submittedName>
        <fullName evidence="9">L-lactate dehydrogenase</fullName>
    </submittedName>
</protein>
<dbReference type="Gene3D" id="3.40.50.720">
    <property type="entry name" value="NAD(P)-binding Rossmann-like Domain"/>
    <property type="match status" value="1"/>
</dbReference>
<evidence type="ECO:0000256" key="4">
    <source>
        <dbReference type="PIRSR" id="PIRSR000102-1"/>
    </source>
</evidence>
<dbReference type="GO" id="GO:0004459">
    <property type="term" value="F:L-lactate dehydrogenase (NAD+) activity"/>
    <property type="evidence" value="ECO:0007669"/>
    <property type="project" value="TreeGrafter"/>
</dbReference>
<dbReference type="AlphaFoldDB" id="A0A858U7X0"/>
<evidence type="ECO:0000259" key="8">
    <source>
        <dbReference type="Pfam" id="PF02866"/>
    </source>
</evidence>
<dbReference type="PANTHER" id="PTHR43128">
    <property type="entry name" value="L-2-HYDROXYCARBOXYLATE DEHYDROGENASE (NAD(P)(+))"/>
    <property type="match status" value="1"/>
</dbReference>
<feature type="domain" description="Lactate/malate dehydrogenase C-terminal" evidence="8">
    <location>
        <begin position="146"/>
        <end position="312"/>
    </location>
</feature>
<evidence type="ECO:0000256" key="3">
    <source>
        <dbReference type="ARBA" id="ARBA00023027"/>
    </source>
</evidence>
<dbReference type="SUPFAM" id="SSF51735">
    <property type="entry name" value="NAD(P)-binding Rossmann-fold domains"/>
    <property type="match status" value="1"/>
</dbReference>
<evidence type="ECO:0000256" key="2">
    <source>
        <dbReference type="ARBA" id="ARBA00023002"/>
    </source>
</evidence>
<gene>
    <name evidence="9" type="ORF">HGG69_00810</name>
</gene>
<reference evidence="9 10" key="1">
    <citation type="submission" date="2020-04" db="EMBL/GenBank/DDBJ databases">
        <title>Novel Mycoplasma species detected in Phocoena phocoena (harbor porpoise) from the USA.</title>
        <authorList>
            <person name="Volokhov D.V."/>
        </authorList>
    </citation>
    <scope>NUCLEOTIDE SEQUENCE [LARGE SCALE GENOMIC DNA]</scope>
    <source>
        <strain evidence="9 10">Phocoena C-264-GEN</strain>
    </source>
</reference>
<dbReference type="InterPro" id="IPR036291">
    <property type="entry name" value="NAD(P)-bd_dom_sf"/>
</dbReference>
<dbReference type="Pfam" id="PF02866">
    <property type="entry name" value="Ldh_1_C"/>
    <property type="match status" value="1"/>
</dbReference>
<evidence type="ECO:0000256" key="5">
    <source>
        <dbReference type="PIRSR" id="PIRSR000102-3"/>
    </source>
</evidence>
<evidence type="ECO:0000256" key="1">
    <source>
        <dbReference type="ARBA" id="ARBA00006054"/>
    </source>
</evidence>
<dbReference type="EMBL" id="CP051481">
    <property type="protein sequence ID" value="QJG66868.1"/>
    <property type="molecule type" value="Genomic_DNA"/>
</dbReference>
<evidence type="ECO:0000259" key="7">
    <source>
        <dbReference type="Pfam" id="PF00056"/>
    </source>
</evidence>
<dbReference type="KEGG" id="mphe:HGG69_00810"/>
<feature type="active site" description="Proton acceptor" evidence="4">
    <location>
        <position position="176"/>
    </location>
</feature>